<dbReference type="RefSeq" id="WP_184798647.1">
    <property type="nucleotide sequence ID" value="NZ_JACIIZ010000003.1"/>
</dbReference>
<evidence type="ECO:0000313" key="1">
    <source>
        <dbReference type="EMBL" id="MBB6250760.1"/>
    </source>
</evidence>
<comment type="caution">
    <text evidence="1">The sequence shown here is derived from an EMBL/GenBank/DDBJ whole genome shotgun (WGS) entry which is preliminary data.</text>
</comment>
<gene>
    <name evidence="1" type="ORF">FHS74_001305</name>
</gene>
<reference evidence="1 2" key="1">
    <citation type="submission" date="2020-08" db="EMBL/GenBank/DDBJ databases">
        <title>Genomic Encyclopedia of Type Strains, Phase IV (KMG-IV): sequencing the most valuable type-strain genomes for metagenomic binning, comparative biology and taxonomic classification.</title>
        <authorList>
            <person name="Goeker M."/>
        </authorList>
    </citation>
    <scope>NUCLEOTIDE SEQUENCE [LARGE SCALE GENOMIC DNA]</scope>
    <source>
        <strain evidence="1 2">DSM 22198</strain>
    </source>
</reference>
<accession>A0A7X0AVC9</accession>
<protein>
    <submittedName>
        <fullName evidence="1">Uncharacterized protein</fullName>
    </submittedName>
</protein>
<keyword evidence="2" id="KW-1185">Reference proteome</keyword>
<dbReference type="Proteomes" id="UP000539175">
    <property type="component" value="Unassembled WGS sequence"/>
</dbReference>
<proteinExistence type="predicted"/>
<name>A0A7X0AVC9_9PROT</name>
<organism evidence="1 2">
    <name type="scientific">Nitrospirillum iridis</name>
    <dbReference type="NCBI Taxonomy" id="765888"/>
    <lineage>
        <taxon>Bacteria</taxon>
        <taxon>Pseudomonadati</taxon>
        <taxon>Pseudomonadota</taxon>
        <taxon>Alphaproteobacteria</taxon>
        <taxon>Rhodospirillales</taxon>
        <taxon>Azospirillaceae</taxon>
        <taxon>Nitrospirillum</taxon>
    </lineage>
</organism>
<sequence length="828" mass="92065">MSDTPATLPATLPTGPLPDDGLDYVALREEGVRLTQRLSGRIWTDYNFSDPGVTTLEQLCFSLTELSYRALYPIADLLADPRSGQVNLWRQALYPAYAALPTNPVTVDDLRRLVLDRVPHVANVWFTPLTPDQAEGVAGLYDIQLYLTADEDCDCATDRRPVAREVTRVLDRYAAHRALCEDVGRIGVLSRVPTEVSATVLIANEADPAQVQAELLFALGLRLAPEPKRQTLKRYAAGRTTSDIFDGPLMVRGLIDSDQLQPLPTSVAVADLLQVMAALPGVTLVQDLTVRVAGAEQSYGEDDVIAVPEDSLLRLFTGTVAGKFPIRLVNANGVCRPDPDKVQRRLNRLWDEQRRTYDLWAEYREDYGPPPALRRDLAAYTSVQDQFPNVYGVNAYGLPAHSPPPRRGQARQFKGYLMPFDQLMADYFSQLGLIRDLFSPKAGGDATYAWQSLRGIVPDVEPLLRTGYETGLADIVASVDPVAQRQSGFLGFLLSLYAERLIPPANSGRSEDDGVAYGMLVRAQRALLRRMVRATADRNRGFDYRHPARHAGGAGMEIRTRIELDLVSLSAIGDYGQDATPVSEPDRATFGRLVDADQQVEVEERFLPLARFLEDLPEETLAPQAGGRQSDAGPVAAGHPLAGHRVAEPLLDVMADASRYRIGYWSKTVVVVCRDANGRWWVIGEHTSVSIAVVTTHHLLRAVGFRRRLTLVEHTLLRYAQPLTQDDGGYYSFRLTAVLHAAPHEASDTDWRRKAEAVVRQNTPAHIAVECLFLDHEGMRRFREHHTDWIRALTQADPARRAEASLRLQRFLQSRHEPAHGRGRHHGH</sequence>
<dbReference type="AlphaFoldDB" id="A0A7X0AVC9"/>
<dbReference type="EMBL" id="JACIIZ010000003">
    <property type="protein sequence ID" value="MBB6250760.1"/>
    <property type="molecule type" value="Genomic_DNA"/>
</dbReference>
<evidence type="ECO:0000313" key="2">
    <source>
        <dbReference type="Proteomes" id="UP000539175"/>
    </source>
</evidence>